<keyword evidence="2" id="KW-1185">Reference proteome</keyword>
<gene>
    <name evidence="1" type="ORF">JQ615_36825</name>
</gene>
<organism evidence="1 2">
    <name type="scientific">Bradyrhizobium jicamae</name>
    <dbReference type="NCBI Taxonomy" id="280332"/>
    <lineage>
        <taxon>Bacteria</taxon>
        <taxon>Pseudomonadati</taxon>
        <taxon>Pseudomonadota</taxon>
        <taxon>Alphaproteobacteria</taxon>
        <taxon>Hyphomicrobiales</taxon>
        <taxon>Nitrobacteraceae</taxon>
        <taxon>Bradyrhizobium</taxon>
    </lineage>
</organism>
<reference evidence="2" key="1">
    <citation type="journal article" date="2021" name="ISME J.">
        <title>Evolutionary origin and ecological implication of a unique nif island in free-living Bradyrhizobium lineages.</title>
        <authorList>
            <person name="Tao J."/>
        </authorList>
    </citation>
    <scope>NUCLEOTIDE SEQUENCE [LARGE SCALE GENOMIC DNA]</scope>
    <source>
        <strain evidence="2">SZCCT0434</strain>
    </source>
</reference>
<evidence type="ECO:0000313" key="1">
    <source>
        <dbReference type="EMBL" id="MBR0800942.1"/>
    </source>
</evidence>
<accession>A0ABS5FVX6</accession>
<dbReference type="RefSeq" id="WP_212495146.1">
    <property type="nucleotide sequence ID" value="NZ_JAFCJH010000066.1"/>
</dbReference>
<name>A0ABS5FVX6_9BRAD</name>
<proteinExistence type="predicted"/>
<protein>
    <submittedName>
        <fullName evidence="1">Uncharacterized protein</fullName>
    </submittedName>
</protein>
<evidence type="ECO:0000313" key="2">
    <source>
        <dbReference type="Proteomes" id="UP001315278"/>
    </source>
</evidence>
<dbReference type="EMBL" id="JAFCJH010000066">
    <property type="protein sequence ID" value="MBR0800942.1"/>
    <property type="molecule type" value="Genomic_DNA"/>
</dbReference>
<dbReference type="Proteomes" id="UP001315278">
    <property type="component" value="Unassembled WGS sequence"/>
</dbReference>
<comment type="caution">
    <text evidence="1">The sequence shown here is derived from an EMBL/GenBank/DDBJ whole genome shotgun (WGS) entry which is preliminary data.</text>
</comment>
<sequence length="112" mass="12112">MVQLIKPFYAEGYASSAPAYQVEKLDSFGDDPTIEGDTTSPIRVYEDGEELGPAHSTYLAIHDIGGGRYAHWKGHGLVFSSSDGSDPNTNGRKYFAVLPYAKPEATLPDDDG</sequence>